<feature type="region of interest" description="Disordered" evidence="10">
    <location>
        <begin position="34"/>
        <end position="64"/>
    </location>
</feature>
<reference evidence="12 13" key="1">
    <citation type="journal article" date="2018" name="Plant J.">
        <title>Genome sequences of Chlorella sorokiniana UTEX 1602 and Micractinium conductrix SAG 241.80: implications to maltose excretion by a green alga.</title>
        <authorList>
            <person name="Arriola M.B."/>
            <person name="Velmurugan N."/>
            <person name="Zhang Y."/>
            <person name="Plunkett M.H."/>
            <person name="Hondzo H."/>
            <person name="Barney B.M."/>
        </authorList>
    </citation>
    <scope>NUCLEOTIDE SEQUENCE [LARGE SCALE GENOMIC DNA]</scope>
    <source>
        <strain evidence="13">UTEX 1602</strain>
    </source>
</reference>
<protein>
    <recommendedName>
        <fullName evidence="9">Dihydroorotase, mitochondrial</fullName>
        <ecNumber evidence="3">3.5.2.3</ecNumber>
    </recommendedName>
</protein>
<keyword evidence="5" id="KW-0378">Hydrolase</keyword>
<dbReference type="GO" id="GO:0004151">
    <property type="term" value="F:dihydroorotase activity"/>
    <property type="evidence" value="ECO:0007669"/>
    <property type="project" value="UniProtKB-EC"/>
</dbReference>
<evidence type="ECO:0000259" key="11">
    <source>
        <dbReference type="Pfam" id="PF01979"/>
    </source>
</evidence>
<evidence type="ECO:0000256" key="2">
    <source>
        <dbReference type="ARBA" id="ARBA00005631"/>
    </source>
</evidence>
<dbReference type="STRING" id="3076.A0A2P6TM20"/>
<dbReference type="GO" id="GO:0046872">
    <property type="term" value="F:metal ion binding"/>
    <property type="evidence" value="ECO:0007669"/>
    <property type="project" value="UniProtKB-KW"/>
</dbReference>
<name>A0A2P6TM20_CHLSO</name>
<evidence type="ECO:0000256" key="8">
    <source>
        <dbReference type="ARBA" id="ARBA00048492"/>
    </source>
</evidence>
<evidence type="ECO:0000256" key="4">
    <source>
        <dbReference type="ARBA" id="ARBA00022723"/>
    </source>
</evidence>
<dbReference type="InterPro" id="IPR004721">
    <property type="entry name" value="DHOdimr"/>
</dbReference>
<dbReference type="OrthoDB" id="1670005at2759"/>
<evidence type="ECO:0000256" key="5">
    <source>
        <dbReference type="ARBA" id="ARBA00022801"/>
    </source>
</evidence>
<dbReference type="EMBL" id="LHPG02000011">
    <property type="protein sequence ID" value="PRW45391.1"/>
    <property type="molecule type" value="Genomic_DNA"/>
</dbReference>
<keyword evidence="13" id="KW-1185">Reference proteome</keyword>
<dbReference type="Proteomes" id="UP000239899">
    <property type="component" value="Unassembled WGS sequence"/>
</dbReference>
<evidence type="ECO:0000256" key="7">
    <source>
        <dbReference type="ARBA" id="ARBA00022975"/>
    </source>
</evidence>
<dbReference type="InterPro" id="IPR006680">
    <property type="entry name" value="Amidohydro-rel"/>
</dbReference>
<keyword evidence="6" id="KW-0862">Zinc</keyword>
<accession>A0A2P6TM20</accession>
<keyword evidence="7" id="KW-0665">Pyrimidine biosynthesis</keyword>
<proteinExistence type="inferred from homology"/>
<evidence type="ECO:0000256" key="6">
    <source>
        <dbReference type="ARBA" id="ARBA00022833"/>
    </source>
</evidence>
<comment type="catalytic activity">
    <reaction evidence="8">
        <text>(S)-dihydroorotate + H2O = N-carbamoyl-L-aspartate + H(+)</text>
        <dbReference type="Rhea" id="RHEA:24296"/>
        <dbReference type="ChEBI" id="CHEBI:15377"/>
        <dbReference type="ChEBI" id="CHEBI:15378"/>
        <dbReference type="ChEBI" id="CHEBI:30864"/>
        <dbReference type="ChEBI" id="CHEBI:32814"/>
        <dbReference type="EC" id="3.5.2.3"/>
    </reaction>
</comment>
<dbReference type="PANTHER" id="PTHR43137:SF1">
    <property type="entry name" value="DIHYDROOROTASE"/>
    <property type="match status" value="1"/>
</dbReference>
<evidence type="ECO:0000256" key="9">
    <source>
        <dbReference type="ARBA" id="ARBA00069884"/>
    </source>
</evidence>
<keyword evidence="4" id="KW-0479">Metal-binding</keyword>
<sequence length="418" mass="44549">MLPPSTEALCSRALQQAFARCAAVRQRRCSYPAPAAAAAATPPPAQRPPARRFSSTTAAASPAVAAAAGGPDELVITRPDDWHLHVRDGAGLRSVVPHTAATYGRAIIMPNLVPPVTTAAAALEYKQRVLDAVPAERRGPGGFTPLMTCYLTDNTQPEDAHRAKEAGVVAFKLYPAGATTNSDSGVTDIGKCLPTLRAMAEAGLLLLVHGEVTDPEVDFFDREKVFIETKLKPLLDKVPELRVVMEHITTRDAAEFVASAPANVAASVTPQHLLLNRNALFVGGLRPHAFCLPILKREEHRAAVAAAATSGSRKFFLGTDSAPHPKHAKESACGCAGLFSAPVALPLYAHAFEQAGALQHLEAFASLNGPDFYGLPRNTDKVVLRRQPWTVPASYAFGDSQVVPMWAGQECPWTVVEQ</sequence>
<dbReference type="GO" id="GO:0006207">
    <property type="term" value="P:'de novo' pyrimidine nucleobase biosynthetic process"/>
    <property type="evidence" value="ECO:0007669"/>
    <property type="project" value="TreeGrafter"/>
</dbReference>
<dbReference type="InterPro" id="IPR002195">
    <property type="entry name" value="Dihydroorotase_CS"/>
</dbReference>
<dbReference type="GO" id="GO:0044205">
    <property type="term" value="P:'de novo' UMP biosynthetic process"/>
    <property type="evidence" value="ECO:0007669"/>
    <property type="project" value="UniProtKB-UniPathway"/>
</dbReference>
<dbReference type="NCBIfam" id="TIGR00856">
    <property type="entry name" value="pyrC_dimer"/>
    <property type="match status" value="1"/>
</dbReference>
<dbReference type="GO" id="GO:0009507">
    <property type="term" value="C:chloroplast"/>
    <property type="evidence" value="ECO:0007669"/>
    <property type="project" value="TreeGrafter"/>
</dbReference>
<evidence type="ECO:0000313" key="13">
    <source>
        <dbReference type="Proteomes" id="UP000239899"/>
    </source>
</evidence>
<dbReference type="EC" id="3.5.2.3" evidence="3"/>
<dbReference type="Pfam" id="PF01979">
    <property type="entry name" value="Amidohydro_1"/>
    <property type="match status" value="1"/>
</dbReference>
<dbReference type="InterPro" id="IPR032466">
    <property type="entry name" value="Metal_Hydrolase"/>
</dbReference>
<dbReference type="FunFam" id="3.20.20.140:FF:000006">
    <property type="entry name" value="Dihydroorotase"/>
    <property type="match status" value="1"/>
</dbReference>
<dbReference type="Gene3D" id="3.20.20.140">
    <property type="entry name" value="Metal-dependent hydrolases"/>
    <property type="match status" value="1"/>
</dbReference>
<evidence type="ECO:0000313" key="12">
    <source>
        <dbReference type="EMBL" id="PRW45391.1"/>
    </source>
</evidence>
<dbReference type="AlphaFoldDB" id="A0A2P6TM20"/>
<comment type="pathway">
    <text evidence="1">Pyrimidine metabolism; UMP biosynthesis via de novo pathway; (S)-dihydroorotate from bicarbonate: step 3/3.</text>
</comment>
<dbReference type="PROSITE" id="PS00483">
    <property type="entry name" value="DIHYDROOROTASE_2"/>
    <property type="match status" value="1"/>
</dbReference>
<dbReference type="CDD" id="cd01294">
    <property type="entry name" value="DHOase"/>
    <property type="match status" value="1"/>
</dbReference>
<evidence type="ECO:0000256" key="10">
    <source>
        <dbReference type="SAM" id="MobiDB-lite"/>
    </source>
</evidence>
<organism evidence="12 13">
    <name type="scientific">Chlorella sorokiniana</name>
    <name type="common">Freshwater green alga</name>
    <dbReference type="NCBI Taxonomy" id="3076"/>
    <lineage>
        <taxon>Eukaryota</taxon>
        <taxon>Viridiplantae</taxon>
        <taxon>Chlorophyta</taxon>
        <taxon>core chlorophytes</taxon>
        <taxon>Trebouxiophyceae</taxon>
        <taxon>Chlorellales</taxon>
        <taxon>Chlorellaceae</taxon>
        <taxon>Chlorella clade</taxon>
        <taxon>Chlorella</taxon>
    </lineage>
</organism>
<dbReference type="SUPFAM" id="SSF51556">
    <property type="entry name" value="Metallo-dependent hydrolases"/>
    <property type="match status" value="1"/>
</dbReference>
<gene>
    <name evidence="12" type="ORF">C2E21_5899</name>
</gene>
<feature type="compositionally biased region" description="Low complexity" evidence="10">
    <location>
        <begin position="51"/>
        <end position="64"/>
    </location>
</feature>
<evidence type="ECO:0000256" key="3">
    <source>
        <dbReference type="ARBA" id="ARBA00012860"/>
    </source>
</evidence>
<comment type="caution">
    <text evidence="12">The sequence shown here is derived from an EMBL/GenBank/DDBJ whole genome shotgun (WGS) entry which is preliminary data.</text>
</comment>
<feature type="domain" description="Amidohydrolase-related" evidence="11">
    <location>
        <begin position="81"/>
        <end position="379"/>
    </location>
</feature>
<dbReference type="HAMAP" id="MF_00219">
    <property type="entry name" value="PyrC_classII"/>
    <property type="match status" value="1"/>
</dbReference>
<dbReference type="UniPathway" id="UPA00070">
    <property type="reaction ID" value="UER00117"/>
</dbReference>
<evidence type="ECO:0000256" key="1">
    <source>
        <dbReference type="ARBA" id="ARBA00004880"/>
    </source>
</evidence>
<dbReference type="PANTHER" id="PTHR43137">
    <property type="entry name" value="DIHYDROOROTASE"/>
    <property type="match status" value="1"/>
</dbReference>
<comment type="similarity">
    <text evidence="2">Belongs to the metallo-dependent hydrolases superfamily. DHOase family. Class II DHOase subfamily.</text>
</comment>
<dbReference type="PROSITE" id="PS00482">
    <property type="entry name" value="DIHYDROOROTASE_1"/>
    <property type="match status" value="1"/>
</dbReference>